<accession>A0A249PGN2</accession>
<evidence type="ECO:0000313" key="1">
    <source>
        <dbReference type="EMBL" id="ASY64882.1"/>
    </source>
</evidence>
<organism evidence="1 2">
    <name type="scientific">Sinorhizobium sojae CCBAU 05684</name>
    <dbReference type="NCBI Taxonomy" id="716928"/>
    <lineage>
        <taxon>Bacteria</taxon>
        <taxon>Pseudomonadati</taxon>
        <taxon>Pseudomonadota</taxon>
        <taxon>Alphaproteobacteria</taxon>
        <taxon>Hyphomicrobiales</taxon>
        <taxon>Rhizobiaceae</taxon>
        <taxon>Sinorhizobium/Ensifer group</taxon>
        <taxon>Sinorhizobium</taxon>
    </lineage>
</organism>
<dbReference type="EMBL" id="CP023067">
    <property type="protein sequence ID" value="ASY64882.1"/>
    <property type="molecule type" value="Genomic_DNA"/>
</dbReference>
<dbReference type="Proteomes" id="UP000217211">
    <property type="component" value="Chromosome"/>
</dbReference>
<name>A0A249PGN2_9HYPH</name>
<dbReference type="KEGG" id="esj:SJ05684_c34660"/>
<sequence length="44" mass="4848">MRGPEGVARPGAPSRDRDVALRSGIVELKRFKNIAIEAFAPQNR</sequence>
<keyword evidence="2" id="KW-1185">Reference proteome</keyword>
<dbReference type="AlphaFoldDB" id="A0A249PGN2"/>
<reference evidence="1 2" key="1">
    <citation type="submission" date="2017-08" db="EMBL/GenBank/DDBJ databases">
        <title>Multipartite genome sequences of Sinorhizobium species nodulating soybeans.</title>
        <authorList>
            <person name="Tian C.F."/>
        </authorList>
    </citation>
    <scope>NUCLEOTIDE SEQUENCE [LARGE SCALE GENOMIC DNA]</scope>
    <source>
        <strain evidence="1 2">CCBAU 05684</strain>
    </source>
</reference>
<protein>
    <submittedName>
        <fullName evidence="1">Uncharacterized protein</fullName>
    </submittedName>
</protein>
<evidence type="ECO:0000313" key="2">
    <source>
        <dbReference type="Proteomes" id="UP000217211"/>
    </source>
</evidence>
<gene>
    <name evidence="1" type="ORF">SJ05684_c34660</name>
</gene>
<proteinExistence type="predicted"/>